<feature type="region of interest" description="Disordered" evidence="3">
    <location>
        <begin position="1"/>
        <end position="22"/>
    </location>
</feature>
<protein>
    <recommendedName>
        <fullName evidence="4">HTH tetR-type domain-containing protein</fullName>
    </recommendedName>
</protein>
<proteinExistence type="predicted"/>
<dbReference type="PRINTS" id="PR00455">
    <property type="entry name" value="HTHTETR"/>
</dbReference>
<keyword evidence="1 2" id="KW-0238">DNA-binding</keyword>
<dbReference type="InterPro" id="IPR009057">
    <property type="entry name" value="Homeodomain-like_sf"/>
</dbReference>
<evidence type="ECO:0000256" key="1">
    <source>
        <dbReference type="ARBA" id="ARBA00023125"/>
    </source>
</evidence>
<evidence type="ECO:0000256" key="3">
    <source>
        <dbReference type="SAM" id="MobiDB-lite"/>
    </source>
</evidence>
<dbReference type="Pfam" id="PF00440">
    <property type="entry name" value="TetR_N"/>
    <property type="match status" value="1"/>
</dbReference>
<dbReference type="SUPFAM" id="SSF46689">
    <property type="entry name" value="Homeodomain-like"/>
    <property type="match status" value="1"/>
</dbReference>
<sequence length="202" mass="21897">MTASHGVGAPPGAATAKRPSPSRRIVDAAREVIAVHGIPGTSMDLIAKQAHVSRSTLYRIFPNRDQLIARVVTIEIRTLRRRLDKAIVGFTPQQTLVEVFVLGVEQAGANLAVSNVLAAEPEYFLRMPPWIWDILIQGVVIRLRNSGAEQPYAELCAVVDLMLRIAGSLLSNPSGALDITDIAALRAYGQKYIARLLVPVAD</sequence>
<gene>
    <name evidence="5" type="ORF">GCM10023147_30300</name>
</gene>
<feature type="domain" description="HTH tetR-type" evidence="4">
    <location>
        <begin position="19"/>
        <end position="79"/>
    </location>
</feature>
<name>A0ABP8JUF7_9ACTN</name>
<dbReference type="PANTHER" id="PTHR30055:SF223">
    <property type="entry name" value="HTH-TYPE TRANSCRIPTIONAL REGULATOR UIDR"/>
    <property type="match status" value="1"/>
</dbReference>
<evidence type="ECO:0000259" key="4">
    <source>
        <dbReference type="PROSITE" id="PS50977"/>
    </source>
</evidence>
<dbReference type="Gene3D" id="1.10.357.10">
    <property type="entry name" value="Tetracycline Repressor, domain 2"/>
    <property type="match status" value="1"/>
</dbReference>
<reference evidence="6" key="1">
    <citation type="journal article" date="2019" name="Int. J. Syst. Evol. Microbiol.">
        <title>The Global Catalogue of Microorganisms (GCM) 10K type strain sequencing project: providing services to taxonomists for standard genome sequencing and annotation.</title>
        <authorList>
            <consortium name="The Broad Institute Genomics Platform"/>
            <consortium name="The Broad Institute Genome Sequencing Center for Infectious Disease"/>
            <person name="Wu L."/>
            <person name="Ma J."/>
        </authorList>
    </citation>
    <scope>NUCLEOTIDE SEQUENCE [LARGE SCALE GENOMIC DNA]</scope>
    <source>
        <strain evidence="6">JCM 17688</strain>
    </source>
</reference>
<dbReference type="PROSITE" id="PS50977">
    <property type="entry name" value="HTH_TETR_2"/>
    <property type="match status" value="1"/>
</dbReference>
<dbReference type="EMBL" id="BAABFR010000047">
    <property type="protein sequence ID" value="GAA4396237.1"/>
    <property type="molecule type" value="Genomic_DNA"/>
</dbReference>
<dbReference type="RefSeq" id="WP_344997411.1">
    <property type="nucleotide sequence ID" value="NZ_BAABFR010000047.1"/>
</dbReference>
<dbReference type="InterPro" id="IPR001647">
    <property type="entry name" value="HTH_TetR"/>
</dbReference>
<organism evidence="5 6">
    <name type="scientific">Tsukamurella soli</name>
    <dbReference type="NCBI Taxonomy" id="644556"/>
    <lineage>
        <taxon>Bacteria</taxon>
        <taxon>Bacillati</taxon>
        <taxon>Actinomycetota</taxon>
        <taxon>Actinomycetes</taxon>
        <taxon>Mycobacteriales</taxon>
        <taxon>Tsukamurellaceae</taxon>
        <taxon>Tsukamurella</taxon>
    </lineage>
</organism>
<dbReference type="Proteomes" id="UP001500635">
    <property type="component" value="Unassembled WGS sequence"/>
</dbReference>
<evidence type="ECO:0000256" key="2">
    <source>
        <dbReference type="PROSITE-ProRule" id="PRU00335"/>
    </source>
</evidence>
<dbReference type="InterPro" id="IPR050109">
    <property type="entry name" value="HTH-type_TetR-like_transc_reg"/>
</dbReference>
<evidence type="ECO:0000313" key="6">
    <source>
        <dbReference type="Proteomes" id="UP001500635"/>
    </source>
</evidence>
<comment type="caution">
    <text evidence="5">The sequence shown here is derived from an EMBL/GenBank/DDBJ whole genome shotgun (WGS) entry which is preliminary data.</text>
</comment>
<keyword evidence="6" id="KW-1185">Reference proteome</keyword>
<dbReference type="PANTHER" id="PTHR30055">
    <property type="entry name" value="HTH-TYPE TRANSCRIPTIONAL REGULATOR RUTR"/>
    <property type="match status" value="1"/>
</dbReference>
<evidence type="ECO:0000313" key="5">
    <source>
        <dbReference type="EMBL" id="GAA4396237.1"/>
    </source>
</evidence>
<accession>A0ABP8JUF7</accession>
<feature type="DNA-binding region" description="H-T-H motif" evidence="2">
    <location>
        <begin position="42"/>
        <end position="61"/>
    </location>
</feature>